<evidence type="ECO:0000256" key="3">
    <source>
        <dbReference type="ARBA" id="ARBA00023295"/>
    </source>
</evidence>
<name>A0A1I4XIY1_9PROT</name>
<reference evidence="7" key="1">
    <citation type="submission" date="2016-10" db="EMBL/GenBank/DDBJ databases">
        <authorList>
            <person name="Varghese N."/>
        </authorList>
    </citation>
    <scope>NUCLEOTIDE SEQUENCE [LARGE SCALE GENOMIC DNA]</scope>
    <source>
        <strain evidence="7">Nsp8</strain>
    </source>
</reference>
<dbReference type="InterPro" id="IPR000514">
    <property type="entry name" value="Glyco_hydro_39"/>
</dbReference>
<feature type="active site" description="Proton donor" evidence="4">
    <location>
        <position position="158"/>
    </location>
</feature>
<dbReference type="InterPro" id="IPR017853">
    <property type="entry name" value="GH"/>
</dbReference>
<evidence type="ECO:0000256" key="4">
    <source>
        <dbReference type="PIRSR" id="PIRSR600514-1"/>
    </source>
</evidence>
<dbReference type="SUPFAM" id="SSF51011">
    <property type="entry name" value="Glycosyl hydrolase domain"/>
    <property type="match status" value="1"/>
</dbReference>
<dbReference type="Gene3D" id="2.60.40.1500">
    <property type="entry name" value="Glycosyl hydrolase domain, family 39"/>
    <property type="match status" value="1"/>
</dbReference>
<dbReference type="Pfam" id="PF01229">
    <property type="entry name" value="Glyco_hydro_39"/>
    <property type="match status" value="1"/>
</dbReference>
<evidence type="ECO:0000256" key="1">
    <source>
        <dbReference type="ARBA" id="ARBA00008875"/>
    </source>
</evidence>
<dbReference type="Gene3D" id="3.20.20.80">
    <property type="entry name" value="Glycosidases"/>
    <property type="match status" value="1"/>
</dbReference>
<dbReference type="GO" id="GO:0004553">
    <property type="term" value="F:hydrolase activity, hydrolyzing O-glycosyl compounds"/>
    <property type="evidence" value="ECO:0007669"/>
    <property type="project" value="InterPro"/>
</dbReference>
<dbReference type="PANTHER" id="PTHR12631">
    <property type="entry name" value="ALPHA-L-IDURONIDASE"/>
    <property type="match status" value="1"/>
</dbReference>
<dbReference type="InterPro" id="IPR051923">
    <property type="entry name" value="Glycosyl_Hydrolase_39"/>
</dbReference>
<dbReference type="GO" id="GO:0005975">
    <property type="term" value="P:carbohydrate metabolic process"/>
    <property type="evidence" value="ECO:0007669"/>
    <property type="project" value="InterPro"/>
</dbReference>
<organism evidence="6 7">
    <name type="scientific">Nitrosospira briensis</name>
    <dbReference type="NCBI Taxonomy" id="35799"/>
    <lineage>
        <taxon>Bacteria</taxon>
        <taxon>Pseudomonadati</taxon>
        <taxon>Pseudomonadota</taxon>
        <taxon>Betaproteobacteria</taxon>
        <taxon>Nitrosomonadales</taxon>
        <taxon>Nitrosomonadaceae</taxon>
        <taxon>Nitrosospira</taxon>
    </lineage>
</organism>
<dbReference type="EMBL" id="FOVJ01000001">
    <property type="protein sequence ID" value="SFN25888.1"/>
    <property type="molecule type" value="Genomic_DNA"/>
</dbReference>
<evidence type="ECO:0000259" key="5">
    <source>
        <dbReference type="Pfam" id="PF01229"/>
    </source>
</evidence>
<evidence type="ECO:0000313" key="7">
    <source>
        <dbReference type="Proteomes" id="UP000183107"/>
    </source>
</evidence>
<keyword evidence="2" id="KW-0378">Hydrolase</keyword>
<dbReference type="PRINTS" id="PR00745">
    <property type="entry name" value="GLHYDRLASE39"/>
</dbReference>
<comment type="similarity">
    <text evidence="1">Belongs to the glycosyl hydrolase 39 family.</text>
</comment>
<keyword evidence="3" id="KW-0326">Glycosidase</keyword>
<dbReference type="SUPFAM" id="SSF51445">
    <property type="entry name" value="(Trans)glycosidases"/>
    <property type="match status" value="1"/>
</dbReference>
<protein>
    <submittedName>
        <fullName evidence="6">Xylan 1,4-beta-xylosidase</fullName>
    </submittedName>
</protein>
<proteinExistence type="inferred from homology"/>
<gene>
    <name evidence="6" type="ORF">SAMN05216386_0162</name>
</gene>
<accession>A0A1I4XIY1</accession>
<feature type="domain" description="Glycosyl hydrolases family 39 N-terminal catalytic" evidence="5">
    <location>
        <begin position="10"/>
        <end position="443"/>
    </location>
</feature>
<dbReference type="InterPro" id="IPR049166">
    <property type="entry name" value="GH39_cat"/>
</dbReference>
<dbReference type="RefSeq" id="WP_074793641.1">
    <property type="nucleotide sequence ID" value="NZ_FOVJ01000001.1"/>
</dbReference>
<keyword evidence="7" id="KW-1185">Reference proteome</keyword>
<dbReference type="AlphaFoldDB" id="A0A1I4XIY1"/>
<evidence type="ECO:0000256" key="2">
    <source>
        <dbReference type="ARBA" id="ARBA00022801"/>
    </source>
</evidence>
<dbReference type="PANTHER" id="PTHR12631:SF10">
    <property type="entry name" value="BETA-XYLOSIDASE-LIKE PROTEIN-RELATED"/>
    <property type="match status" value="1"/>
</dbReference>
<dbReference type="OrthoDB" id="9776971at2"/>
<evidence type="ECO:0000313" key="6">
    <source>
        <dbReference type="EMBL" id="SFN25888.1"/>
    </source>
</evidence>
<sequence length="483" mass="54611">MAIEFKSNLASTPVPLKHSWEHTVGSGRAALALRADWQAQLMRAHTELGFRHVRFHGLLDDDMGTLIHHAGKPLYSFFNTDQIYDYLLSIGMKPFVELSFMPSMLSSGAATVFQYRANITPPKDYRQWGKLIERLVRHWIDRYRSDEVGKWCLEVWNEPNLTAFWTGGKKGYHELYRATAEAIKNIDSALKVGGPSSAQSAWIPEFLDYCAQHKLPVDFVSTHYYPTDAFGQIGADTLTQLEHAPRDVMKEKAQTARVQAGDLPLYYTEWNVSSNPRDPLHDESFAAAFAANIALSVDPFVDGYSFWTFTDIFEENYFPSVPFHGGFGLLNLHGIPKPIYRAFQLLHDLGDKLHQVEGSHETVSVWVSGGDNVITVFITNYAMPRHEICTVSVHVQLTGAPRPLSSRLIRIDEDNVNPKRAWQEMGEPEYLNLRDVETLHSASVLNSEPYPLRILENRLDFEISMPPQSVAAMKIECAPGSKN</sequence>
<dbReference type="Proteomes" id="UP000183107">
    <property type="component" value="Unassembled WGS sequence"/>
</dbReference>